<protein>
    <recommendedName>
        <fullName evidence="4">DUF732 domain-containing protein</fullName>
    </recommendedName>
</protein>
<organism evidence="2 3">
    <name type="scientific">Ornithinimicrobium faecis</name>
    <dbReference type="NCBI Taxonomy" id="2934158"/>
    <lineage>
        <taxon>Bacteria</taxon>
        <taxon>Bacillati</taxon>
        <taxon>Actinomycetota</taxon>
        <taxon>Actinomycetes</taxon>
        <taxon>Micrococcales</taxon>
        <taxon>Ornithinimicrobiaceae</taxon>
        <taxon>Ornithinimicrobium</taxon>
    </lineage>
</organism>
<evidence type="ECO:0000313" key="3">
    <source>
        <dbReference type="Proteomes" id="UP001056455"/>
    </source>
</evidence>
<feature type="chain" id="PRO_5045110646" description="DUF732 domain-containing protein" evidence="1">
    <location>
        <begin position="24"/>
        <end position="186"/>
    </location>
</feature>
<evidence type="ECO:0000313" key="2">
    <source>
        <dbReference type="EMBL" id="USQ81872.1"/>
    </source>
</evidence>
<keyword evidence="3" id="KW-1185">Reference proteome</keyword>
<dbReference type="PROSITE" id="PS51257">
    <property type="entry name" value="PROKAR_LIPOPROTEIN"/>
    <property type="match status" value="1"/>
</dbReference>
<evidence type="ECO:0000256" key="1">
    <source>
        <dbReference type="SAM" id="SignalP"/>
    </source>
</evidence>
<dbReference type="Proteomes" id="UP001056455">
    <property type="component" value="Chromosome"/>
</dbReference>
<gene>
    <name evidence="2" type="ORF">NF556_09590</name>
</gene>
<sequence>MKTANALRTVVLTALVLSGCSGSDTTTAGGDDEATSSGVDRQAEYEQVLAAQDAQHTCMAELGYTVTEEGGEVGIAPMPGDEGDQQFFADLEACGEQNPLPPIAPRSRDELVRLYEAKLDQARCIEDQGHETVPPPSLETYLAEMQRPPESVVTPPWDPLSHTLVGGAVIELQELCPRPSIYTITD</sequence>
<dbReference type="EMBL" id="CP099489">
    <property type="protein sequence ID" value="USQ81872.1"/>
    <property type="molecule type" value="Genomic_DNA"/>
</dbReference>
<name>A0ABY4YZ46_9MICO</name>
<accession>A0ABY4YZ46</accession>
<feature type="signal peptide" evidence="1">
    <location>
        <begin position="1"/>
        <end position="23"/>
    </location>
</feature>
<dbReference type="RefSeq" id="WP_252595408.1">
    <property type="nucleotide sequence ID" value="NZ_CP099489.1"/>
</dbReference>
<reference evidence="2" key="1">
    <citation type="submission" date="2022-06" db="EMBL/GenBank/DDBJ databases">
        <title>Ornithinimicrobium HY1793.</title>
        <authorList>
            <person name="Huang Y."/>
        </authorList>
    </citation>
    <scope>NUCLEOTIDE SEQUENCE</scope>
    <source>
        <strain evidence="2">HY1793</strain>
    </source>
</reference>
<keyword evidence="1" id="KW-0732">Signal</keyword>
<proteinExistence type="predicted"/>
<evidence type="ECO:0008006" key="4">
    <source>
        <dbReference type="Google" id="ProtNLM"/>
    </source>
</evidence>